<dbReference type="OMA" id="QEFAHNN"/>
<keyword evidence="3" id="KW-1185">Reference proteome</keyword>
<dbReference type="AlphaFoldDB" id="A0A0U1M9F1"/>
<reference evidence="2 3" key="1">
    <citation type="submission" date="2015-04" db="EMBL/GenBank/DDBJ databases">
        <authorList>
            <person name="Syromyatnikov M.Y."/>
            <person name="Popov V.N."/>
        </authorList>
    </citation>
    <scope>NUCLEOTIDE SEQUENCE [LARGE SCALE GENOMIC DNA]</scope>
    <source>
        <strain evidence="2">WF-38-12</strain>
    </source>
</reference>
<proteinExistence type="predicted"/>
<evidence type="ECO:0000313" key="2">
    <source>
        <dbReference type="EMBL" id="CRG91590.1"/>
    </source>
</evidence>
<feature type="region of interest" description="Disordered" evidence="1">
    <location>
        <begin position="11"/>
        <end position="39"/>
    </location>
</feature>
<dbReference type="InterPro" id="IPR036278">
    <property type="entry name" value="Sialidase_sf"/>
</dbReference>
<sequence>MAHFAEKVMKNLGIKPPRPSHPPGSPAIATGPAPPHTNSLIVNQDERSLSVESRFNGSYPRLARLYDGTILAAFAWYGPDRLHALKVSKSTDNGQTFMDISEIFRGKGEIDNPFLLEIAPNHVLAAFRNHDFAQPEGFKVFRMTVYESKNGGYTWTHLSHAVVKQPPLGIWEPFMRIAAGGVLQMTYSHEFAPDDQRSMMVTSHDHGRTWSEPRCIEGVAENRFRDGMTGIVQTYDIQDNRPVLVMVFETTRFRPNYNLECVISYDDGYTWHHRQPIYNPPAGRNAGAPQIVVFGDGSMAVVFMTNDFAEKSKTGRQNAFIKVVYGGPPRGGKINWSSPAMVSEPPGFWPGIMALDSQRALAAYEHGGPRVRSITWIPG</sequence>
<dbReference type="STRING" id="28573.A0A0U1M9F1"/>
<dbReference type="OrthoDB" id="2739686at2759"/>
<dbReference type="SUPFAM" id="SSF50939">
    <property type="entry name" value="Sialidases"/>
    <property type="match status" value="1"/>
</dbReference>
<organism evidence="2 3">
    <name type="scientific">Talaromyces islandicus</name>
    <name type="common">Penicillium islandicum</name>
    <dbReference type="NCBI Taxonomy" id="28573"/>
    <lineage>
        <taxon>Eukaryota</taxon>
        <taxon>Fungi</taxon>
        <taxon>Dikarya</taxon>
        <taxon>Ascomycota</taxon>
        <taxon>Pezizomycotina</taxon>
        <taxon>Eurotiomycetes</taxon>
        <taxon>Eurotiomycetidae</taxon>
        <taxon>Eurotiales</taxon>
        <taxon>Trichocomaceae</taxon>
        <taxon>Talaromyces</taxon>
        <taxon>Talaromyces sect. Islandici</taxon>
    </lineage>
</organism>
<evidence type="ECO:0000313" key="3">
    <source>
        <dbReference type="Proteomes" id="UP000054383"/>
    </source>
</evidence>
<evidence type="ECO:0000256" key="1">
    <source>
        <dbReference type="SAM" id="MobiDB-lite"/>
    </source>
</evidence>
<dbReference type="EMBL" id="CVMT01000010">
    <property type="protein sequence ID" value="CRG91590.1"/>
    <property type="molecule type" value="Genomic_DNA"/>
</dbReference>
<gene>
    <name evidence="2" type="ORF">PISL3812_08640</name>
</gene>
<feature type="compositionally biased region" description="Pro residues" evidence="1">
    <location>
        <begin position="16"/>
        <end position="25"/>
    </location>
</feature>
<dbReference type="Proteomes" id="UP000054383">
    <property type="component" value="Unassembled WGS sequence"/>
</dbReference>
<accession>A0A0U1M9F1</accession>
<protein>
    <recommendedName>
        <fullName evidence="4">Sialidase domain-containing protein</fullName>
    </recommendedName>
</protein>
<dbReference type="PANTHER" id="PTHR38792">
    <property type="entry name" value="BNR/ASP-BOX REPEAT DOMAIN PROTEIN (AFU_ORTHOLOGUE AFUA_7G06430)-RELATED"/>
    <property type="match status" value="1"/>
</dbReference>
<dbReference type="CDD" id="cd15482">
    <property type="entry name" value="Sialidase_non-viral"/>
    <property type="match status" value="1"/>
</dbReference>
<evidence type="ECO:0008006" key="4">
    <source>
        <dbReference type="Google" id="ProtNLM"/>
    </source>
</evidence>
<name>A0A0U1M9F1_TALIS</name>
<dbReference type="PANTHER" id="PTHR38792:SF3">
    <property type="entry name" value="BNR_ASP-BOX REPEAT DOMAIN PROTEIN (AFU_ORTHOLOGUE AFUA_7G06430)-RELATED"/>
    <property type="match status" value="1"/>
</dbReference>
<dbReference type="Gene3D" id="2.120.10.10">
    <property type="match status" value="1"/>
</dbReference>